<evidence type="ECO:0000313" key="1">
    <source>
        <dbReference type="EMBL" id="OAB75600.1"/>
    </source>
</evidence>
<name>A0A167EJE9_9BACL</name>
<dbReference type="Proteomes" id="UP000077134">
    <property type="component" value="Unassembled WGS sequence"/>
</dbReference>
<evidence type="ECO:0000313" key="2">
    <source>
        <dbReference type="Proteomes" id="UP000077134"/>
    </source>
</evidence>
<sequence>MIEELRIAAMYHQRVILTLQDGDLITGVVEMSTDPTRVKIRCIDGLVWVPYEDIVNVNRLITLH</sequence>
<gene>
    <name evidence="1" type="ORF">PNBC_08195</name>
</gene>
<reference evidence="1 2" key="1">
    <citation type="submission" date="2016-02" db="EMBL/GenBank/DDBJ databases">
        <title>Paenibacillus sp. LPB0068, isolated from Crassostrea gigas.</title>
        <authorList>
            <person name="Shin S.-K."/>
            <person name="Yi H."/>
        </authorList>
    </citation>
    <scope>NUCLEOTIDE SEQUENCE [LARGE SCALE GENOMIC DNA]</scope>
    <source>
        <strain evidence="1 2">LPB0068</strain>
    </source>
</reference>
<evidence type="ECO:0008006" key="3">
    <source>
        <dbReference type="Google" id="ProtNLM"/>
    </source>
</evidence>
<dbReference type="KEGG" id="pcx:LPB68_21905"/>
<dbReference type="OrthoDB" id="2651642at2"/>
<protein>
    <recommendedName>
        <fullName evidence="3">DUF2642 domain-containing protein</fullName>
    </recommendedName>
</protein>
<dbReference type="EMBL" id="LSFN01000007">
    <property type="protein sequence ID" value="OAB75600.1"/>
    <property type="molecule type" value="Genomic_DNA"/>
</dbReference>
<organism evidence="1 2">
    <name type="scientific">Paenibacillus crassostreae</name>
    <dbReference type="NCBI Taxonomy" id="1763538"/>
    <lineage>
        <taxon>Bacteria</taxon>
        <taxon>Bacillati</taxon>
        <taxon>Bacillota</taxon>
        <taxon>Bacilli</taxon>
        <taxon>Bacillales</taxon>
        <taxon>Paenibacillaceae</taxon>
        <taxon>Paenibacillus</taxon>
    </lineage>
</organism>
<dbReference type="RefSeq" id="WP_068657017.1">
    <property type="nucleotide sequence ID" value="NZ_CP017773.1"/>
</dbReference>
<comment type="caution">
    <text evidence="1">The sequence shown here is derived from an EMBL/GenBank/DDBJ whole genome shotgun (WGS) entry which is preliminary data.</text>
</comment>
<proteinExistence type="predicted"/>
<dbReference type="AlphaFoldDB" id="A0A167EJE9"/>
<accession>A0A167EJE9</accession>
<keyword evidence="2" id="KW-1185">Reference proteome</keyword>